<name>G4YTS8_PHYSP</name>
<dbReference type="RefSeq" id="XP_009520103.1">
    <property type="nucleotide sequence ID" value="XM_009521808.1"/>
</dbReference>
<proteinExistence type="predicted"/>
<dbReference type="KEGG" id="psoj:PHYSODRAFT_325890"/>
<keyword evidence="2" id="KW-1185">Reference proteome</keyword>
<organism evidence="1 2">
    <name type="scientific">Phytophthora sojae (strain P6497)</name>
    <name type="common">Soybean stem and root rot agent</name>
    <name type="synonym">Phytophthora megasperma f. sp. glycines</name>
    <dbReference type="NCBI Taxonomy" id="1094619"/>
    <lineage>
        <taxon>Eukaryota</taxon>
        <taxon>Sar</taxon>
        <taxon>Stramenopiles</taxon>
        <taxon>Oomycota</taxon>
        <taxon>Peronosporomycetes</taxon>
        <taxon>Peronosporales</taxon>
        <taxon>Peronosporaceae</taxon>
        <taxon>Phytophthora</taxon>
    </lineage>
</organism>
<dbReference type="InParanoid" id="G4YTS8"/>
<evidence type="ECO:0000313" key="1">
    <source>
        <dbReference type="EMBL" id="EGZ24815.1"/>
    </source>
</evidence>
<dbReference type="Proteomes" id="UP000002640">
    <property type="component" value="Unassembled WGS sequence"/>
</dbReference>
<sequence>MMRGPANSFIWAWDSLFRNVLDYIFPRAVIDGGSGSKTSDFMFLLEDVCVFRGEEEAPHVSIREPSVRDSCGPTGTCRYHIDLVALHFGDENGVVMRTRIGAYNIELKEHRFEAVLALLNLSLLFPAIVENCPLYGRDEFKGITTQSGAVVRAYPTFVEKSVLDADRFDYLLRVYEQMERAGVPNVDRLTTLDFVKGTAAFEPRGTTERPSYLLELVGALW</sequence>
<evidence type="ECO:0000313" key="2">
    <source>
        <dbReference type="Proteomes" id="UP000002640"/>
    </source>
</evidence>
<dbReference type="GeneID" id="20645337"/>
<dbReference type="AlphaFoldDB" id="G4YTS8"/>
<accession>G4YTS8</accession>
<protein>
    <submittedName>
        <fullName evidence="1">Uncharacterized protein</fullName>
    </submittedName>
</protein>
<gene>
    <name evidence="1" type="ORF">PHYSODRAFT_325890</name>
</gene>
<dbReference type="EMBL" id="JH159152">
    <property type="protein sequence ID" value="EGZ24815.1"/>
    <property type="molecule type" value="Genomic_DNA"/>
</dbReference>
<reference evidence="1 2" key="1">
    <citation type="journal article" date="2006" name="Science">
        <title>Phytophthora genome sequences uncover evolutionary origins and mechanisms of pathogenesis.</title>
        <authorList>
            <person name="Tyler B.M."/>
            <person name="Tripathy S."/>
            <person name="Zhang X."/>
            <person name="Dehal P."/>
            <person name="Jiang R.H."/>
            <person name="Aerts A."/>
            <person name="Arredondo F.D."/>
            <person name="Baxter L."/>
            <person name="Bensasson D."/>
            <person name="Beynon J.L."/>
            <person name="Chapman J."/>
            <person name="Damasceno C.M."/>
            <person name="Dorrance A.E."/>
            <person name="Dou D."/>
            <person name="Dickerman A.W."/>
            <person name="Dubchak I.L."/>
            <person name="Garbelotto M."/>
            <person name="Gijzen M."/>
            <person name="Gordon S.G."/>
            <person name="Govers F."/>
            <person name="Grunwald N.J."/>
            <person name="Huang W."/>
            <person name="Ivors K.L."/>
            <person name="Jones R.W."/>
            <person name="Kamoun S."/>
            <person name="Krampis K."/>
            <person name="Lamour K.H."/>
            <person name="Lee M.K."/>
            <person name="McDonald W.H."/>
            <person name="Medina M."/>
            <person name="Meijer H.J."/>
            <person name="Nordberg E.K."/>
            <person name="Maclean D.J."/>
            <person name="Ospina-Giraldo M.D."/>
            <person name="Morris P.F."/>
            <person name="Phuntumart V."/>
            <person name="Putnam N.H."/>
            <person name="Rash S."/>
            <person name="Rose J.K."/>
            <person name="Sakihama Y."/>
            <person name="Salamov A.A."/>
            <person name="Savidor A."/>
            <person name="Scheuring C.F."/>
            <person name="Smith B.M."/>
            <person name="Sobral B.W."/>
            <person name="Terry A."/>
            <person name="Torto-Alalibo T.A."/>
            <person name="Win J."/>
            <person name="Xu Z."/>
            <person name="Zhang H."/>
            <person name="Grigoriev I.V."/>
            <person name="Rokhsar D.S."/>
            <person name="Boore J.L."/>
        </authorList>
    </citation>
    <scope>NUCLEOTIDE SEQUENCE [LARGE SCALE GENOMIC DNA]</scope>
    <source>
        <strain evidence="1 2">P6497</strain>
    </source>
</reference>